<evidence type="ECO:0000313" key="2">
    <source>
        <dbReference type="Proteomes" id="UP000805193"/>
    </source>
</evidence>
<proteinExistence type="predicted"/>
<gene>
    <name evidence="1" type="ORF">HPB47_004434</name>
</gene>
<keyword evidence="2" id="KW-1185">Reference proteome</keyword>
<comment type="caution">
    <text evidence="1">The sequence shown here is derived from an EMBL/GenBank/DDBJ whole genome shotgun (WGS) entry which is preliminary data.</text>
</comment>
<organism evidence="1 2">
    <name type="scientific">Ixodes persulcatus</name>
    <name type="common">Taiga tick</name>
    <dbReference type="NCBI Taxonomy" id="34615"/>
    <lineage>
        <taxon>Eukaryota</taxon>
        <taxon>Metazoa</taxon>
        <taxon>Ecdysozoa</taxon>
        <taxon>Arthropoda</taxon>
        <taxon>Chelicerata</taxon>
        <taxon>Arachnida</taxon>
        <taxon>Acari</taxon>
        <taxon>Parasitiformes</taxon>
        <taxon>Ixodida</taxon>
        <taxon>Ixodoidea</taxon>
        <taxon>Ixodidae</taxon>
        <taxon>Ixodinae</taxon>
        <taxon>Ixodes</taxon>
    </lineage>
</organism>
<sequence>MIACLFLCRPPAGLLSVRLGVVDLHSTGDDTRAINVDVKAIHRHPNFNVRTYNNDVALLELSKEVPFSEFVRPVCLPFGEISKRNVTGRRASVVGWGHPTSVGLSYSKLKPISIVLSNFQGTSTGPPGALGCSPLSPYLNSALGEREALS</sequence>
<name>A0AC60PFR2_IXOPE</name>
<protein>
    <submittedName>
        <fullName evidence="1">Uncharacterized protein</fullName>
    </submittedName>
</protein>
<dbReference type="EMBL" id="JABSTQ010010676">
    <property type="protein sequence ID" value="KAG0418990.1"/>
    <property type="molecule type" value="Genomic_DNA"/>
</dbReference>
<dbReference type="Proteomes" id="UP000805193">
    <property type="component" value="Unassembled WGS sequence"/>
</dbReference>
<reference evidence="1 2" key="1">
    <citation type="journal article" date="2020" name="Cell">
        <title>Large-Scale Comparative Analyses of Tick Genomes Elucidate Their Genetic Diversity and Vector Capacities.</title>
        <authorList>
            <consortium name="Tick Genome and Microbiome Consortium (TIGMIC)"/>
            <person name="Jia N."/>
            <person name="Wang J."/>
            <person name="Shi W."/>
            <person name="Du L."/>
            <person name="Sun Y."/>
            <person name="Zhan W."/>
            <person name="Jiang J.F."/>
            <person name="Wang Q."/>
            <person name="Zhang B."/>
            <person name="Ji P."/>
            <person name="Bell-Sakyi L."/>
            <person name="Cui X.M."/>
            <person name="Yuan T.T."/>
            <person name="Jiang B.G."/>
            <person name="Yang W.F."/>
            <person name="Lam T.T."/>
            <person name="Chang Q.C."/>
            <person name="Ding S.J."/>
            <person name="Wang X.J."/>
            <person name="Zhu J.G."/>
            <person name="Ruan X.D."/>
            <person name="Zhao L."/>
            <person name="Wei J.T."/>
            <person name="Ye R.Z."/>
            <person name="Que T.C."/>
            <person name="Du C.H."/>
            <person name="Zhou Y.H."/>
            <person name="Cheng J.X."/>
            <person name="Dai P.F."/>
            <person name="Guo W.B."/>
            <person name="Han X.H."/>
            <person name="Huang E.J."/>
            <person name="Li L.F."/>
            <person name="Wei W."/>
            <person name="Gao Y.C."/>
            <person name="Liu J.Z."/>
            <person name="Shao H.Z."/>
            <person name="Wang X."/>
            <person name="Wang C.C."/>
            <person name="Yang T.C."/>
            <person name="Huo Q.B."/>
            <person name="Li W."/>
            <person name="Chen H.Y."/>
            <person name="Chen S.E."/>
            <person name="Zhou L.G."/>
            <person name="Ni X.B."/>
            <person name="Tian J.H."/>
            <person name="Sheng Y."/>
            <person name="Liu T."/>
            <person name="Pan Y.S."/>
            <person name="Xia L.Y."/>
            <person name="Li J."/>
            <person name="Zhao F."/>
            <person name="Cao W.C."/>
        </authorList>
    </citation>
    <scope>NUCLEOTIDE SEQUENCE [LARGE SCALE GENOMIC DNA]</scope>
    <source>
        <strain evidence="1">Iper-2018</strain>
    </source>
</reference>
<accession>A0AC60PFR2</accession>
<evidence type="ECO:0000313" key="1">
    <source>
        <dbReference type="EMBL" id="KAG0418990.1"/>
    </source>
</evidence>